<evidence type="ECO:0000256" key="1">
    <source>
        <dbReference type="ARBA" id="ARBA00004340"/>
    </source>
</evidence>
<organism evidence="5 6">
    <name type="scientific">Thraustotheca clavata</name>
    <dbReference type="NCBI Taxonomy" id="74557"/>
    <lineage>
        <taxon>Eukaryota</taxon>
        <taxon>Sar</taxon>
        <taxon>Stramenopiles</taxon>
        <taxon>Oomycota</taxon>
        <taxon>Saprolegniomycetes</taxon>
        <taxon>Saprolegniales</taxon>
        <taxon>Achlyaceae</taxon>
        <taxon>Thraustotheca</taxon>
    </lineage>
</organism>
<keyword evidence="6" id="KW-1185">Reference proteome</keyword>
<name>A0A1W0A1V8_9STRA</name>
<gene>
    <name evidence="5" type="ORF">THRCLA_20925</name>
</gene>
<evidence type="ECO:0000256" key="3">
    <source>
        <dbReference type="ARBA" id="ARBA00022525"/>
    </source>
</evidence>
<feature type="domain" description="Crinkler effector protein N-terminal" evidence="4">
    <location>
        <begin position="1"/>
        <end position="111"/>
    </location>
</feature>
<reference evidence="5 6" key="1">
    <citation type="journal article" date="2014" name="Genome Biol. Evol.">
        <title>The secreted proteins of Achlya hypogyna and Thraustotheca clavata identify the ancestral oomycete secretome and reveal gene acquisitions by horizontal gene transfer.</title>
        <authorList>
            <person name="Misner I."/>
            <person name="Blouin N."/>
            <person name="Leonard G."/>
            <person name="Richards T.A."/>
            <person name="Lane C.E."/>
        </authorList>
    </citation>
    <scope>NUCLEOTIDE SEQUENCE [LARGE SCALE GENOMIC DNA]</scope>
    <source>
        <strain evidence="5 6">ATCC 34112</strain>
    </source>
</reference>
<evidence type="ECO:0000313" key="6">
    <source>
        <dbReference type="Proteomes" id="UP000243217"/>
    </source>
</evidence>
<proteinExistence type="predicted"/>
<protein>
    <submittedName>
        <fullName evidence="5">Crinkler (CRN) family protein</fullName>
    </submittedName>
</protein>
<dbReference type="GO" id="GO:0005576">
    <property type="term" value="C:extracellular region"/>
    <property type="evidence" value="ECO:0007669"/>
    <property type="project" value="UniProtKB-SubCell"/>
</dbReference>
<sequence length="444" mass="49459">MCVVIGDGSVFGVDIGERKKVGHLKDMIKEKTPSIIKCDADQLTLYIAKKEGNWLKTEDSGVLKLKEGVVTTAISDMMKNEMDPSYRVCNTAFGFPDEDATEDGEIHVLVELPEAAVGVADDKSSMAQIAKQVREIHEQVVQNKLKRYVHSQVGSTKGRELLQDLDIKVDPVLNVFSAAGDRTSAKAFKWGSVWDERGQHITLTEEQQQRERYRAYVEDNIGDVLAEKKLCVIGVEKGQDILTVRVPGRSIELAGRTDLLVLSKHVKENPIDLLFLPEVKMLIEVKRTIKPRDVFQALSELIALDLLSDDPVMALLTDLSNNWQFFWVSEKRNTKVTIRKAIIKDPGQAFEMIRLLIAQPPVAAAEFNFASFEAPVKRRKLAELLPCISEGVEDAESGGIRAAIERYYDVASMLGPDVEMARAVANQVTRSIPAFSTYPPSYIS</sequence>
<evidence type="ECO:0000256" key="2">
    <source>
        <dbReference type="ARBA" id="ARBA00004613"/>
    </source>
</evidence>
<dbReference type="EMBL" id="JNBS01000650">
    <property type="protein sequence ID" value="OQS04262.1"/>
    <property type="molecule type" value="Genomic_DNA"/>
</dbReference>
<evidence type="ECO:0000313" key="5">
    <source>
        <dbReference type="EMBL" id="OQS04262.1"/>
    </source>
</evidence>
<dbReference type="GO" id="GO:0043657">
    <property type="term" value="C:host cell"/>
    <property type="evidence" value="ECO:0007669"/>
    <property type="project" value="UniProtKB-SubCell"/>
</dbReference>
<accession>A0A1W0A1V8</accession>
<dbReference type="InterPro" id="IPR045379">
    <property type="entry name" value="Crinkler_N"/>
</dbReference>
<dbReference type="Proteomes" id="UP000243217">
    <property type="component" value="Unassembled WGS sequence"/>
</dbReference>
<keyword evidence="3" id="KW-0964">Secreted</keyword>
<evidence type="ECO:0000259" key="4">
    <source>
        <dbReference type="Pfam" id="PF20147"/>
    </source>
</evidence>
<comment type="subcellular location">
    <subcellularLocation>
        <location evidence="1">Host cell</location>
    </subcellularLocation>
    <subcellularLocation>
        <location evidence="2">Secreted</location>
    </subcellularLocation>
</comment>
<dbReference type="Pfam" id="PF20147">
    <property type="entry name" value="Crinkler"/>
    <property type="match status" value="1"/>
</dbReference>
<dbReference type="AlphaFoldDB" id="A0A1W0A1V8"/>
<dbReference type="OrthoDB" id="74661at2759"/>
<comment type="caution">
    <text evidence="5">The sequence shown here is derived from an EMBL/GenBank/DDBJ whole genome shotgun (WGS) entry which is preliminary data.</text>
</comment>